<feature type="transmembrane region" description="Helical" evidence="18">
    <location>
        <begin position="143"/>
        <end position="164"/>
    </location>
</feature>
<keyword evidence="7 18" id="KW-0679">Respiratory chain</keyword>
<evidence type="ECO:0000256" key="8">
    <source>
        <dbReference type="ARBA" id="ARBA00022692"/>
    </source>
</evidence>
<feature type="transmembrane region" description="Helical" evidence="18">
    <location>
        <begin position="271"/>
        <end position="291"/>
    </location>
</feature>
<feature type="transmembrane region" description="Helical" evidence="18">
    <location>
        <begin position="231"/>
        <end position="251"/>
    </location>
</feature>
<evidence type="ECO:0000256" key="2">
    <source>
        <dbReference type="ARBA" id="ARBA00004448"/>
    </source>
</evidence>
<comment type="similarity">
    <text evidence="3 18">Belongs to the complex I subunit 2 family.</text>
</comment>
<evidence type="ECO:0000256" key="10">
    <source>
        <dbReference type="ARBA" id="ARBA00022967"/>
    </source>
</evidence>
<comment type="function">
    <text evidence="18">Core subunit of the mitochondrial membrane respiratory chain NADH dehydrogenase (Complex I) which catalyzes electron transfer from NADH through the respiratory chain, using ubiquinone as an electron acceptor. Essential for the catalytic activity and assembly of complex I.</text>
</comment>
<evidence type="ECO:0000256" key="13">
    <source>
        <dbReference type="ARBA" id="ARBA00023027"/>
    </source>
</evidence>
<feature type="transmembrane region" description="Helical" evidence="18">
    <location>
        <begin position="89"/>
        <end position="110"/>
    </location>
</feature>
<dbReference type="EMBL" id="MG193490">
    <property type="protein sequence ID" value="AXS66289.1"/>
    <property type="molecule type" value="Genomic_DNA"/>
</dbReference>
<gene>
    <name evidence="20" type="primary">nad2</name>
</gene>
<dbReference type="InterPro" id="IPR001750">
    <property type="entry name" value="ND/Mrp_TM"/>
</dbReference>
<dbReference type="GO" id="GO:0005743">
    <property type="term" value="C:mitochondrial inner membrane"/>
    <property type="evidence" value="ECO:0007669"/>
    <property type="project" value="UniProtKB-SubCell"/>
</dbReference>
<keyword evidence="6" id="KW-0813">Transport</keyword>
<keyword evidence="11 18" id="KW-0249">Electron transport</keyword>
<comment type="catalytic activity">
    <reaction evidence="17 18">
        <text>a ubiquinone + NADH + 5 H(+)(in) = a ubiquinol + NAD(+) + 4 H(+)(out)</text>
        <dbReference type="Rhea" id="RHEA:29091"/>
        <dbReference type="Rhea" id="RHEA-COMP:9565"/>
        <dbReference type="Rhea" id="RHEA-COMP:9566"/>
        <dbReference type="ChEBI" id="CHEBI:15378"/>
        <dbReference type="ChEBI" id="CHEBI:16389"/>
        <dbReference type="ChEBI" id="CHEBI:17976"/>
        <dbReference type="ChEBI" id="CHEBI:57540"/>
        <dbReference type="ChEBI" id="CHEBI:57945"/>
        <dbReference type="EC" id="7.1.1.2"/>
    </reaction>
</comment>
<feature type="domain" description="NADH:quinone oxidoreductase/Mrp antiporter transmembrane" evidence="19">
    <location>
        <begin position="25"/>
        <end position="282"/>
    </location>
</feature>
<dbReference type="Pfam" id="PF00361">
    <property type="entry name" value="Proton_antipo_M"/>
    <property type="match status" value="1"/>
</dbReference>
<geneLocation type="mitochondrion" evidence="20"/>
<comment type="function">
    <text evidence="1">Core subunit of the mitochondrial membrane respiratory chain NADH dehydrogenase (Complex I) that is believed to belong to the minimal assembly required for catalysis. Complex I functions in the transfer of electrons from NADH to the respiratory chain. The immediate electron acceptor for the enzyme is believed to be ubiquinone.</text>
</comment>
<reference evidence="20" key="1">
    <citation type="journal article" date="2018" name="J. ISSAAS">
        <title>The contribution of mitochondrial metagenomics to large-scale data mining and phylogenetic analysis of Coleoptera.</title>
        <authorList>
            <person name="Miller K."/>
            <person name="Linard B."/>
            <person name="Motyka M."/>
            <person name="Bocek M."/>
            <person name="Vogler A.P."/>
        </authorList>
    </citation>
    <scope>NUCLEOTIDE SEQUENCE</scope>
</reference>
<evidence type="ECO:0000256" key="3">
    <source>
        <dbReference type="ARBA" id="ARBA00007012"/>
    </source>
</evidence>
<keyword evidence="8 18" id="KW-0812">Transmembrane</keyword>
<feature type="transmembrane region" description="Helical" evidence="18">
    <location>
        <begin position="7"/>
        <end position="29"/>
    </location>
</feature>
<proteinExistence type="inferred from homology"/>
<evidence type="ECO:0000256" key="11">
    <source>
        <dbReference type="ARBA" id="ARBA00022982"/>
    </source>
</evidence>
<evidence type="ECO:0000256" key="9">
    <source>
        <dbReference type="ARBA" id="ARBA00022792"/>
    </source>
</evidence>
<organism evidence="20">
    <name type="scientific">Staphylinoidea sp. 2 KM-2017</name>
    <dbReference type="NCBI Taxonomy" id="2219456"/>
    <lineage>
        <taxon>Eukaryota</taxon>
        <taxon>Metazoa</taxon>
        <taxon>Ecdysozoa</taxon>
        <taxon>Arthropoda</taxon>
        <taxon>Hexapoda</taxon>
        <taxon>Insecta</taxon>
        <taxon>Pterygota</taxon>
        <taxon>Neoptera</taxon>
        <taxon>Endopterygota</taxon>
        <taxon>Coleoptera</taxon>
        <taxon>Polyphaga</taxon>
        <taxon>Staphyliniformia</taxon>
    </lineage>
</organism>
<keyword evidence="12 18" id="KW-1133">Transmembrane helix</keyword>
<evidence type="ECO:0000313" key="20">
    <source>
        <dbReference type="EMBL" id="AXS66289.1"/>
    </source>
</evidence>
<evidence type="ECO:0000256" key="15">
    <source>
        <dbReference type="ARBA" id="ARBA00023128"/>
    </source>
</evidence>
<keyword evidence="13 18" id="KW-0520">NAD</keyword>
<evidence type="ECO:0000256" key="4">
    <source>
        <dbReference type="ARBA" id="ARBA00012944"/>
    </source>
</evidence>
<feature type="transmembrane region" description="Helical" evidence="18">
    <location>
        <begin position="195"/>
        <end position="219"/>
    </location>
</feature>
<accession>A0A346RJP2</accession>
<keyword evidence="14 18" id="KW-0830">Ubiquinone</keyword>
<comment type="subcellular location">
    <subcellularLocation>
        <location evidence="2 18">Mitochondrion inner membrane</location>
        <topology evidence="2 18">Multi-pass membrane protein</topology>
    </subcellularLocation>
</comment>
<keyword evidence="15 18" id="KW-0496">Mitochondrion</keyword>
<keyword evidence="9 18" id="KW-0999">Mitochondrion inner membrane</keyword>
<dbReference type="PRINTS" id="PR01436">
    <property type="entry name" value="NADHDHGNASE2"/>
</dbReference>
<evidence type="ECO:0000256" key="7">
    <source>
        <dbReference type="ARBA" id="ARBA00022660"/>
    </source>
</evidence>
<evidence type="ECO:0000256" key="17">
    <source>
        <dbReference type="ARBA" id="ARBA00049551"/>
    </source>
</evidence>
<evidence type="ECO:0000256" key="18">
    <source>
        <dbReference type="RuleBase" id="RU003403"/>
    </source>
</evidence>
<dbReference type="GO" id="GO:0006120">
    <property type="term" value="P:mitochondrial electron transport, NADH to ubiquinone"/>
    <property type="evidence" value="ECO:0007669"/>
    <property type="project" value="InterPro"/>
</dbReference>
<dbReference type="EC" id="7.1.1.2" evidence="4 18"/>
<feature type="transmembrane region" description="Helical" evidence="18">
    <location>
        <begin position="60"/>
        <end position="82"/>
    </location>
</feature>
<feature type="transmembrane region" description="Helical" evidence="18">
    <location>
        <begin position="312"/>
        <end position="332"/>
    </location>
</feature>
<evidence type="ECO:0000256" key="16">
    <source>
        <dbReference type="ARBA" id="ARBA00023136"/>
    </source>
</evidence>
<evidence type="ECO:0000259" key="19">
    <source>
        <dbReference type="Pfam" id="PF00361"/>
    </source>
</evidence>
<evidence type="ECO:0000256" key="5">
    <source>
        <dbReference type="ARBA" id="ARBA00021008"/>
    </source>
</evidence>
<dbReference type="AlphaFoldDB" id="A0A346RJP2"/>
<keyword evidence="16 18" id="KW-0472">Membrane</keyword>
<sequence length="335" mass="38911">MFKFYKMLFLFSLIIGSLIAISSFSWMGMWLGLEINLLSIIPLMNKSKNMYSSEAAMKYFITQAMASTILLFCLILLSNYLISYISDPLVMILNSSLLLKMGSAPFHFWFPEVLEGLSWTNCFIMLTWQKLAPMVLLLYNMKFPLLIFIIVILGMLIGGISGLNQISLRKILAYSSINHMAWLLASMLYTETIWFLYFVIYIIISLNIIIIFLNMNIFFMKQSFSSLNKNIWFKLFFIVNFLSLGGLPPFLGFLPKWLTFYSLMMSESFVLITLMSLLTLITLFFYIRICFSLLVININEINYFKNSDKSNSLIWFTNMISVLGLIFSTLTFNYM</sequence>
<dbReference type="PANTHER" id="PTHR46552:SF1">
    <property type="entry name" value="NADH-UBIQUINONE OXIDOREDUCTASE CHAIN 2"/>
    <property type="match status" value="1"/>
</dbReference>
<protein>
    <recommendedName>
        <fullName evidence="5 18">NADH-ubiquinone oxidoreductase chain 2</fullName>
        <ecNumber evidence="4 18">7.1.1.2</ecNumber>
    </recommendedName>
</protein>
<evidence type="ECO:0000256" key="6">
    <source>
        <dbReference type="ARBA" id="ARBA00022448"/>
    </source>
</evidence>
<dbReference type="InterPro" id="IPR050175">
    <property type="entry name" value="Complex_I_Subunit_2"/>
</dbReference>
<evidence type="ECO:0000256" key="12">
    <source>
        <dbReference type="ARBA" id="ARBA00022989"/>
    </source>
</evidence>
<feature type="transmembrane region" description="Helical" evidence="18">
    <location>
        <begin position="171"/>
        <end position="189"/>
    </location>
</feature>
<dbReference type="GO" id="GO:0008137">
    <property type="term" value="F:NADH dehydrogenase (ubiquinone) activity"/>
    <property type="evidence" value="ECO:0007669"/>
    <property type="project" value="UniProtKB-EC"/>
</dbReference>
<evidence type="ECO:0000256" key="1">
    <source>
        <dbReference type="ARBA" id="ARBA00003257"/>
    </source>
</evidence>
<dbReference type="InterPro" id="IPR003917">
    <property type="entry name" value="NADH_UbQ_OxRdtase_chain2"/>
</dbReference>
<evidence type="ECO:0000256" key="14">
    <source>
        <dbReference type="ARBA" id="ARBA00023075"/>
    </source>
</evidence>
<name>A0A346RJP2_9COLE</name>
<keyword evidence="10 18" id="KW-1278">Translocase</keyword>
<dbReference type="PANTHER" id="PTHR46552">
    <property type="entry name" value="NADH-UBIQUINONE OXIDOREDUCTASE CHAIN 2"/>
    <property type="match status" value="1"/>
</dbReference>